<dbReference type="PANTHER" id="PTHR45138:SF9">
    <property type="entry name" value="DIGUANYLATE CYCLASE DGCM-RELATED"/>
    <property type="match status" value="1"/>
</dbReference>
<dbReference type="FunFam" id="3.30.70.270:FF:000001">
    <property type="entry name" value="Diguanylate cyclase domain protein"/>
    <property type="match status" value="1"/>
</dbReference>
<feature type="transmembrane region" description="Helical" evidence="4">
    <location>
        <begin position="61"/>
        <end position="78"/>
    </location>
</feature>
<dbReference type="GO" id="GO:0052621">
    <property type="term" value="F:diguanylate cyclase activity"/>
    <property type="evidence" value="ECO:0007669"/>
    <property type="project" value="UniProtKB-EC"/>
</dbReference>
<evidence type="ECO:0000259" key="6">
    <source>
        <dbReference type="PROSITE" id="PS50887"/>
    </source>
</evidence>
<evidence type="ECO:0000256" key="4">
    <source>
        <dbReference type="SAM" id="Phobius"/>
    </source>
</evidence>
<comment type="caution">
    <text evidence="7">The sequence shown here is derived from an EMBL/GenBank/DDBJ whole genome shotgun (WGS) entry which is preliminary data.</text>
</comment>
<dbReference type="PROSITE" id="PS50887">
    <property type="entry name" value="GGDEF"/>
    <property type="match status" value="1"/>
</dbReference>
<feature type="domain" description="GGDEF" evidence="6">
    <location>
        <begin position="520"/>
        <end position="653"/>
    </location>
</feature>
<proteinExistence type="predicted"/>
<keyword evidence="4" id="KW-1133">Transmembrane helix</keyword>
<feature type="transmembrane region" description="Helical" evidence="4">
    <location>
        <begin position="134"/>
        <end position="154"/>
    </location>
</feature>
<dbReference type="SMART" id="SM01079">
    <property type="entry name" value="CHASE"/>
    <property type="match status" value="1"/>
</dbReference>
<dbReference type="EMBL" id="QLSX01000002">
    <property type="protein sequence ID" value="RAR63457.1"/>
    <property type="molecule type" value="Genomic_DNA"/>
</dbReference>
<evidence type="ECO:0000313" key="7">
    <source>
        <dbReference type="EMBL" id="RAR63457.1"/>
    </source>
</evidence>
<reference evidence="7 8" key="1">
    <citation type="submission" date="2018-06" db="EMBL/GenBank/DDBJ databases">
        <title>Comparative analysis of microorganisms from saline springs in Andes Mountain Range, Colombia.</title>
        <authorList>
            <person name="Rubin E."/>
        </authorList>
    </citation>
    <scope>NUCLEOTIDE SEQUENCE [LARGE SCALE GENOMIC DNA]</scope>
    <source>
        <strain evidence="7 8">USBA-857</strain>
    </source>
</reference>
<feature type="transmembrane region" description="Helical" evidence="4">
    <location>
        <begin position="438"/>
        <end position="458"/>
    </location>
</feature>
<evidence type="ECO:0000256" key="1">
    <source>
        <dbReference type="ARBA" id="ARBA00001946"/>
    </source>
</evidence>
<dbReference type="RefSeq" id="WP_112053778.1">
    <property type="nucleotide sequence ID" value="NZ_QLSX01000002.1"/>
</dbReference>
<dbReference type="SMART" id="SM00267">
    <property type="entry name" value="GGDEF"/>
    <property type="match status" value="1"/>
</dbReference>
<dbReference type="InterPro" id="IPR006189">
    <property type="entry name" value="CHASE_dom"/>
</dbReference>
<comment type="cofactor">
    <cofactor evidence="1">
        <name>Mg(2+)</name>
        <dbReference type="ChEBI" id="CHEBI:18420"/>
    </cofactor>
</comment>
<dbReference type="Gene3D" id="3.30.70.270">
    <property type="match status" value="1"/>
</dbReference>
<sequence>MSRRLLTPVSLLLCCSALVTIVAAGLSQDIGFRDPSLVATLALTLAKLAWLCHWPRLARSMASVTVACLTLGLLSYLLPEYWVATARWQAIAAWLQPGTGLEDWRAPLLATLCLILLGGAQLTGRRASLGSPMLLGLAVLMWLAQLDVGIMPATRWVIDYTAAPTALVPMGCLLAAHALRLTITFIAERQLLVRPLSMALLLGGLALAFSQHLQFLEDRRLHSVLKEENDRLADNLSGEVLDHLRAMRRFVNGWRLLDSPPDAASWAVMAEPLYRDFGYFVNIALVEPDSRIRYVYPMDAANQRLLGIKISENQPAGRPAQQRALIDHQEAITDVIPLLQGQYGIIYYLPTQIATGRFIGASAMVLSLQALTDTLTETVDAQRTRLELRQASKPLAILGPGDGNRAWANTAQIHIGDHPLTLTTLPSRLRLLEYHARLPAVGLATGLGLSYLLFLVLFSHRHLAIQHRLLHGSHAQLRREIKARSRLQKEVEWLARHDELTNLANRRMLMETLKAQHDTRPLCVMICDLDHFKRINDSLGHPAGDEYLKRLGELGEAVASRAGGLFARYGGEEFIVLLPGCDTARGLQVADELKTSLQSANLQHHDGEALTMSIGLTALEQGPLDIATLMQVADEALYQAKEQGRNRIVSATMPV</sequence>
<dbReference type="OrthoDB" id="9812260at2"/>
<evidence type="ECO:0000256" key="2">
    <source>
        <dbReference type="ARBA" id="ARBA00012528"/>
    </source>
</evidence>
<evidence type="ECO:0000313" key="8">
    <source>
        <dbReference type="Proteomes" id="UP000249700"/>
    </source>
</evidence>
<dbReference type="InterPro" id="IPR050469">
    <property type="entry name" value="Diguanylate_Cyclase"/>
</dbReference>
<dbReference type="EC" id="2.7.7.65" evidence="2"/>
<keyword evidence="4" id="KW-0812">Transmembrane</keyword>
<gene>
    <name evidence="7" type="ORF">BCL93_102195</name>
</gene>
<dbReference type="NCBIfam" id="TIGR00254">
    <property type="entry name" value="GGDEF"/>
    <property type="match status" value="1"/>
</dbReference>
<comment type="catalytic activity">
    <reaction evidence="3">
        <text>2 GTP = 3',3'-c-di-GMP + 2 diphosphate</text>
        <dbReference type="Rhea" id="RHEA:24898"/>
        <dbReference type="ChEBI" id="CHEBI:33019"/>
        <dbReference type="ChEBI" id="CHEBI:37565"/>
        <dbReference type="ChEBI" id="CHEBI:58805"/>
        <dbReference type="EC" id="2.7.7.65"/>
    </reaction>
</comment>
<dbReference type="InterPro" id="IPR043128">
    <property type="entry name" value="Rev_trsase/Diguanyl_cyclase"/>
</dbReference>
<dbReference type="PROSITE" id="PS50839">
    <property type="entry name" value="CHASE"/>
    <property type="match status" value="1"/>
</dbReference>
<feature type="domain" description="CHASE" evidence="5">
    <location>
        <begin position="292"/>
        <end position="377"/>
    </location>
</feature>
<evidence type="ECO:0000256" key="3">
    <source>
        <dbReference type="ARBA" id="ARBA00034247"/>
    </source>
</evidence>
<protein>
    <recommendedName>
        <fullName evidence="2">diguanylate cyclase</fullName>
        <ecNumber evidence="2">2.7.7.65</ecNumber>
    </recommendedName>
</protein>
<feature type="transmembrane region" description="Helical" evidence="4">
    <location>
        <begin position="191"/>
        <end position="210"/>
    </location>
</feature>
<name>A0A328Y2R1_9GAMM</name>
<dbReference type="InterPro" id="IPR000160">
    <property type="entry name" value="GGDEF_dom"/>
</dbReference>
<dbReference type="Pfam" id="PF00990">
    <property type="entry name" value="GGDEF"/>
    <property type="match status" value="1"/>
</dbReference>
<feature type="transmembrane region" description="Helical" evidence="4">
    <location>
        <begin position="160"/>
        <end position="179"/>
    </location>
</feature>
<dbReference type="Proteomes" id="UP000249700">
    <property type="component" value="Unassembled WGS sequence"/>
</dbReference>
<feature type="transmembrane region" description="Helical" evidence="4">
    <location>
        <begin position="104"/>
        <end position="122"/>
    </location>
</feature>
<organism evidence="7 8">
    <name type="scientific">Onishia taeanensis</name>
    <dbReference type="NCBI Taxonomy" id="284577"/>
    <lineage>
        <taxon>Bacteria</taxon>
        <taxon>Pseudomonadati</taxon>
        <taxon>Pseudomonadota</taxon>
        <taxon>Gammaproteobacteria</taxon>
        <taxon>Oceanospirillales</taxon>
        <taxon>Halomonadaceae</taxon>
        <taxon>Onishia</taxon>
    </lineage>
</organism>
<dbReference type="PANTHER" id="PTHR45138">
    <property type="entry name" value="REGULATORY COMPONENTS OF SENSORY TRANSDUCTION SYSTEM"/>
    <property type="match status" value="1"/>
</dbReference>
<dbReference type="CDD" id="cd01949">
    <property type="entry name" value="GGDEF"/>
    <property type="match status" value="1"/>
</dbReference>
<keyword evidence="4" id="KW-0472">Membrane</keyword>
<dbReference type="AlphaFoldDB" id="A0A328Y2R1"/>
<evidence type="ECO:0000259" key="5">
    <source>
        <dbReference type="PROSITE" id="PS50839"/>
    </source>
</evidence>
<dbReference type="InterPro" id="IPR029787">
    <property type="entry name" value="Nucleotide_cyclase"/>
</dbReference>
<dbReference type="SUPFAM" id="SSF55073">
    <property type="entry name" value="Nucleotide cyclase"/>
    <property type="match status" value="1"/>
</dbReference>
<accession>A0A328Y2R1</accession>
<feature type="transmembrane region" description="Helical" evidence="4">
    <location>
        <begin position="37"/>
        <end position="54"/>
    </location>
</feature>